<dbReference type="GO" id="GO:0000981">
    <property type="term" value="F:DNA-binding transcription factor activity, RNA polymerase II-specific"/>
    <property type="evidence" value="ECO:0007669"/>
    <property type="project" value="InterPro"/>
</dbReference>
<dbReference type="GO" id="GO:0005634">
    <property type="term" value="C:nucleus"/>
    <property type="evidence" value="ECO:0007669"/>
    <property type="project" value="UniProtKB-SubCell"/>
</dbReference>
<dbReference type="PROSITE" id="PS00463">
    <property type="entry name" value="ZN2_CY6_FUNGAL_1"/>
    <property type="match status" value="1"/>
</dbReference>
<protein>
    <recommendedName>
        <fullName evidence="4">Zn(2)-C6 fungal-type domain-containing protein</fullName>
    </recommendedName>
</protein>
<proteinExistence type="predicted"/>
<name>A0AAD9YGV4_COLKA</name>
<comment type="caution">
    <text evidence="5">The sequence shown here is derived from an EMBL/GenBank/DDBJ whole genome shotgun (WGS) entry which is preliminary data.</text>
</comment>
<evidence type="ECO:0000256" key="2">
    <source>
        <dbReference type="ARBA" id="ARBA00023242"/>
    </source>
</evidence>
<dbReference type="InterPro" id="IPR001138">
    <property type="entry name" value="Zn2Cys6_DnaBD"/>
</dbReference>
<dbReference type="InterPro" id="IPR021858">
    <property type="entry name" value="Fun_TF"/>
</dbReference>
<dbReference type="CDD" id="cd00067">
    <property type="entry name" value="GAL4"/>
    <property type="match status" value="1"/>
</dbReference>
<dbReference type="AlphaFoldDB" id="A0AAD9YGV4"/>
<dbReference type="Proteomes" id="UP001281614">
    <property type="component" value="Unassembled WGS sequence"/>
</dbReference>
<evidence type="ECO:0000256" key="3">
    <source>
        <dbReference type="SAM" id="MobiDB-lite"/>
    </source>
</evidence>
<dbReference type="InterPro" id="IPR036864">
    <property type="entry name" value="Zn2-C6_fun-type_DNA-bd_sf"/>
</dbReference>
<dbReference type="PANTHER" id="PTHR37534:SF46">
    <property type="entry name" value="ZN(II)2CYS6 TRANSCRIPTION FACTOR (EUROFUNG)"/>
    <property type="match status" value="1"/>
</dbReference>
<dbReference type="GO" id="GO:0008270">
    <property type="term" value="F:zinc ion binding"/>
    <property type="evidence" value="ECO:0007669"/>
    <property type="project" value="InterPro"/>
</dbReference>
<evidence type="ECO:0000313" key="6">
    <source>
        <dbReference type="Proteomes" id="UP001281614"/>
    </source>
</evidence>
<evidence type="ECO:0000313" key="5">
    <source>
        <dbReference type="EMBL" id="KAK2765851.1"/>
    </source>
</evidence>
<keyword evidence="6" id="KW-1185">Reference proteome</keyword>
<dbReference type="PANTHER" id="PTHR37534">
    <property type="entry name" value="TRANSCRIPTIONAL ACTIVATOR PROTEIN UGA3"/>
    <property type="match status" value="1"/>
</dbReference>
<accession>A0AAD9YGV4</accession>
<sequence>MPQPRDGAKRGGYTRQRRGCVTCRQRKKKCDQAYPICGHCSRLNLVCNRETPRPLKPSASSPKGRSTMNTENVPVTCHRRSHKEIVRIAQLYKPLDLVSTVSGSAEPTDLVAKNNCFLSALRSHEFKDIALQHRGLALSKLNKAMKDSELSPEMCLAVTMVLCSMESISDATDTWYHHLAGAAAALKTTSCGGRLDTEAEVVCLPSPEGKWLLRNFAYHDVLMSVSMDCRPILVGDYWLSEDNSLADPYFGFASRVLFLISETSVFNADFVGAKQGSMDGSVVNIPETPGGDDSDFARSTFSDRARLLESELRSWICPSGDEGSPLTQLGEAYRNAALIHLYRTIRRHVHGYSEVLEAKIQSCVRDICELVGSMPDGCLAECTLVFPLFIAGGEARDTEHVETIRERLGMIVELRRFRNVEACVDVLDEVWRLRASGSRSPDQDKVDWLDIVEHRGWKLAIT</sequence>
<organism evidence="5 6">
    <name type="scientific">Colletotrichum kahawae</name>
    <name type="common">Coffee berry disease fungus</name>
    <dbReference type="NCBI Taxonomy" id="34407"/>
    <lineage>
        <taxon>Eukaryota</taxon>
        <taxon>Fungi</taxon>
        <taxon>Dikarya</taxon>
        <taxon>Ascomycota</taxon>
        <taxon>Pezizomycotina</taxon>
        <taxon>Sordariomycetes</taxon>
        <taxon>Hypocreomycetidae</taxon>
        <taxon>Glomerellales</taxon>
        <taxon>Glomerellaceae</taxon>
        <taxon>Colletotrichum</taxon>
        <taxon>Colletotrichum gloeosporioides species complex</taxon>
    </lineage>
</organism>
<reference evidence="5" key="1">
    <citation type="submission" date="2023-02" db="EMBL/GenBank/DDBJ databases">
        <title>Colletotrichum kahawae CIFC_Que2 genome sequencing and assembly.</title>
        <authorList>
            <person name="Baroncelli R."/>
        </authorList>
    </citation>
    <scope>NUCLEOTIDE SEQUENCE</scope>
    <source>
        <strain evidence="5">CIFC_Que2</strain>
    </source>
</reference>
<evidence type="ECO:0000256" key="1">
    <source>
        <dbReference type="ARBA" id="ARBA00004123"/>
    </source>
</evidence>
<dbReference type="Gene3D" id="4.10.240.10">
    <property type="entry name" value="Zn(2)-C6 fungal-type DNA-binding domain"/>
    <property type="match status" value="1"/>
</dbReference>
<dbReference type="Pfam" id="PF00172">
    <property type="entry name" value="Zn_clus"/>
    <property type="match status" value="1"/>
</dbReference>
<comment type="subcellular location">
    <subcellularLocation>
        <location evidence="1">Nucleus</location>
    </subcellularLocation>
</comment>
<feature type="region of interest" description="Disordered" evidence="3">
    <location>
        <begin position="53"/>
        <end position="72"/>
    </location>
</feature>
<dbReference type="SUPFAM" id="SSF57701">
    <property type="entry name" value="Zn2/Cys6 DNA-binding domain"/>
    <property type="match status" value="1"/>
</dbReference>
<dbReference type="SMART" id="SM00066">
    <property type="entry name" value="GAL4"/>
    <property type="match status" value="1"/>
</dbReference>
<gene>
    <name evidence="5" type="ORF">CKAH01_15531</name>
</gene>
<evidence type="ECO:0000259" key="4">
    <source>
        <dbReference type="PROSITE" id="PS50048"/>
    </source>
</evidence>
<dbReference type="PROSITE" id="PS50048">
    <property type="entry name" value="ZN2_CY6_FUNGAL_2"/>
    <property type="match status" value="1"/>
</dbReference>
<feature type="compositionally biased region" description="Polar residues" evidence="3">
    <location>
        <begin position="58"/>
        <end position="72"/>
    </location>
</feature>
<feature type="domain" description="Zn(2)-C6 fungal-type" evidence="4">
    <location>
        <begin position="19"/>
        <end position="49"/>
    </location>
</feature>
<dbReference type="Pfam" id="PF11951">
    <property type="entry name" value="Fungal_trans_2"/>
    <property type="match status" value="1"/>
</dbReference>
<keyword evidence="2" id="KW-0539">Nucleus</keyword>
<dbReference type="EMBL" id="VYYT01000126">
    <property type="protein sequence ID" value="KAK2765851.1"/>
    <property type="molecule type" value="Genomic_DNA"/>
</dbReference>